<evidence type="ECO:0000313" key="1">
    <source>
        <dbReference type="EMBL" id="GAI04394.1"/>
    </source>
</evidence>
<protein>
    <submittedName>
        <fullName evidence="1">Uncharacterized protein</fullName>
    </submittedName>
</protein>
<gene>
    <name evidence="1" type="ORF">S06H3_14653</name>
</gene>
<name>X1MDE3_9ZZZZ</name>
<reference evidence="1" key="1">
    <citation type="journal article" date="2014" name="Front. Microbiol.">
        <title>High frequency of phylogenetically diverse reductive dehalogenase-homologous genes in deep subseafloor sedimentary metagenomes.</title>
        <authorList>
            <person name="Kawai M."/>
            <person name="Futagami T."/>
            <person name="Toyoda A."/>
            <person name="Takaki Y."/>
            <person name="Nishi S."/>
            <person name="Hori S."/>
            <person name="Arai W."/>
            <person name="Tsubouchi T."/>
            <person name="Morono Y."/>
            <person name="Uchiyama I."/>
            <person name="Ito T."/>
            <person name="Fujiyama A."/>
            <person name="Inagaki F."/>
            <person name="Takami H."/>
        </authorList>
    </citation>
    <scope>NUCLEOTIDE SEQUENCE</scope>
    <source>
        <strain evidence="1">Expedition CK06-06</strain>
    </source>
</reference>
<dbReference type="EMBL" id="BARV01007172">
    <property type="protein sequence ID" value="GAI04394.1"/>
    <property type="molecule type" value="Genomic_DNA"/>
</dbReference>
<accession>X1MDE3</accession>
<sequence>MIGVDGNRIFETYMDDVSNADIYIVGYTKSGVTFFTNAYDKSLEVSDEWTEIDCSTEAPSAIGLIWEVKQTGISANNDMGLRKNGSTDDRHSDVDRYNCFGAVIGCDASQICEGWIDWTGVD</sequence>
<comment type="caution">
    <text evidence="1">The sequence shown here is derived from an EMBL/GenBank/DDBJ whole genome shotgun (WGS) entry which is preliminary data.</text>
</comment>
<proteinExistence type="predicted"/>
<feature type="non-terminal residue" evidence="1">
    <location>
        <position position="122"/>
    </location>
</feature>
<dbReference type="AlphaFoldDB" id="X1MDE3"/>
<organism evidence="1">
    <name type="scientific">marine sediment metagenome</name>
    <dbReference type="NCBI Taxonomy" id="412755"/>
    <lineage>
        <taxon>unclassified sequences</taxon>
        <taxon>metagenomes</taxon>
        <taxon>ecological metagenomes</taxon>
    </lineage>
</organism>